<dbReference type="OrthoDB" id="8727830at2"/>
<evidence type="ECO:0000259" key="2">
    <source>
        <dbReference type="Pfam" id="PF17829"/>
    </source>
</evidence>
<dbReference type="SUPFAM" id="SSF55545">
    <property type="entry name" value="beta-N-acetylhexosaminidase-like domain"/>
    <property type="match status" value="1"/>
</dbReference>
<dbReference type="PANTHER" id="PTHR37842:SF2">
    <property type="entry name" value="GYLCOSYL HYDROLASE 115 C-TERMINAL DOMAIN-CONTAINING PROTEIN"/>
    <property type="match status" value="1"/>
</dbReference>
<gene>
    <name evidence="3" type="ORF">DWU98_11460</name>
</gene>
<dbReference type="GO" id="GO:0005975">
    <property type="term" value="P:carbohydrate metabolic process"/>
    <property type="evidence" value="ECO:0007669"/>
    <property type="project" value="UniProtKB-ARBA"/>
</dbReference>
<dbReference type="RefSeq" id="WP_115495709.1">
    <property type="nucleotide sequence ID" value="NZ_QRBE01000006.1"/>
</dbReference>
<evidence type="ECO:0000256" key="1">
    <source>
        <dbReference type="ARBA" id="ARBA00022801"/>
    </source>
</evidence>
<feature type="domain" description="Gylcosyl hydrolase 115 C-terminal" evidence="2">
    <location>
        <begin position="781"/>
        <end position="951"/>
    </location>
</feature>
<dbReference type="Pfam" id="PF15979">
    <property type="entry name" value="Glyco_hydro_115"/>
    <property type="match status" value="1"/>
</dbReference>
<dbReference type="InterPro" id="IPR029018">
    <property type="entry name" value="Hex-like_dom2"/>
</dbReference>
<name>A0A370WYA9_9GAMM</name>
<dbReference type="InterPro" id="IPR031924">
    <property type="entry name" value="GH115"/>
</dbReference>
<proteinExistence type="predicted"/>
<comment type="caution">
    <text evidence="3">The sequence shown here is derived from an EMBL/GenBank/DDBJ whole genome shotgun (WGS) entry which is preliminary data.</text>
</comment>
<dbReference type="Proteomes" id="UP000254258">
    <property type="component" value="Unassembled WGS sequence"/>
</dbReference>
<keyword evidence="1 3" id="KW-0378">Hydrolase</keyword>
<dbReference type="Pfam" id="PF17829">
    <property type="entry name" value="GH115_C"/>
    <property type="match status" value="1"/>
</dbReference>
<evidence type="ECO:0000313" key="3">
    <source>
        <dbReference type="EMBL" id="RDS81153.1"/>
    </source>
</evidence>
<dbReference type="GO" id="GO:0016787">
    <property type="term" value="F:hydrolase activity"/>
    <property type="evidence" value="ECO:0007669"/>
    <property type="project" value="UniProtKB-KW"/>
</dbReference>
<reference evidence="3 4" key="1">
    <citation type="submission" date="2018-07" db="EMBL/GenBank/DDBJ databases">
        <title>Dyella monticola sp. nov. and Dyella psychrodurans sp. nov. isolated from monsoon evergreen broad-leaved forest soil of Dinghu Mountain, China.</title>
        <authorList>
            <person name="Gao Z."/>
            <person name="Qiu L."/>
        </authorList>
    </citation>
    <scope>NUCLEOTIDE SEQUENCE [LARGE SCALE GENOMIC DNA]</scope>
    <source>
        <strain evidence="3 4">4G-K06</strain>
    </source>
</reference>
<protein>
    <submittedName>
        <fullName evidence="3">Glycosyl hydrolase</fullName>
    </submittedName>
</protein>
<dbReference type="Gene3D" id="3.30.379.10">
    <property type="entry name" value="Chitobiase/beta-hexosaminidase domain 2-like"/>
    <property type="match status" value="1"/>
</dbReference>
<evidence type="ECO:0000313" key="4">
    <source>
        <dbReference type="Proteomes" id="UP000254258"/>
    </source>
</evidence>
<dbReference type="Gene3D" id="2.60.120.1620">
    <property type="match status" value="1"/>
</dbReference>
<dbReference type="PANTHER" id="PTHR37842">
    <property type="match status" value="1"/>
</dbReference>
<dbReference type="InterPro" id="IPR042301">
    <property type="entry name" value="GH115_sf"/>
</dbReference>
<keyword evidence="4" id="KW-1185">Reference proteome</keyword>
<dbReference type="Gene3D" id="3.20.20.520">
    <property type="entry name" value="Glycosyl hydrolase family 115"/>
    <property type="match status" value="1"/>
</dbReference>
<dbReference type="EMBL" id="QRBE01000006">
    <property type="protein sequence ID" value="RDS81153.1"/>
    <property type="molecule type" value="Genomic_DNA"/>
</dbReference>
<accession>A0A370WYA9</accession>
<organism evidence="3 4">
    <name type="scientific">Dyella monticola</name>
    <dbReference type="NCBI Taxonomy" id="1927958"/>
    <lineage>
        <taxon>Bacteria</taxon>
        <taxon>Pseudomonadati</taxon>
        <taxon>Pseudomonadota</taxon>
        <taxon>Gammaproteobacteria</taxon>
        <taxon>Lysobacterales</taxon>
        <taxon>Rhodanobacteraceae</taxon>
        <taxon>Dyella</taxon>
    </lineage>
</organism>
<dbReference type="AlphaFoldDB" id="A0A370WYA9"/>
<sequence>MSRRFKLYVVFALAIAFRPGITLALGEPSYISTAPVRNGFALVQHGVTTPLLVSDADWPGVVRAVGDLSQDIQRVTGRAAPILKNESGQDEVVLIGTIGKSPLIDALIKQHKLDVHDIAGRWESAVTTVVEQPLPGIKRALVIAGADKRGTIYGIYDLSEQIGVSPWYWWADVRVPHQDALYVLAGRYVQPVPAVKYRGIFFNDEAPALSGWTKEKFGGMNHQFYTKVFELLLRLKANFLWPAMWNNAFATDDPLNAKLADEYGIVMGTSHEEPMMRAEKEWTSGHHGPWDYTTNAKEIDDFWRKGMARDKNYEEVVTLGMRGEGDTPMSASANTQLLERIVADQRDILKQTVNPDVSRIPQVWALYKEVQEYYEKGMRVPDDVTLLWSDDNWGNLRRLPTAQERKRSGGAGIYYHFDYVGGPRSYKWLNTNPITKVQEQMHLALEYGADRLWVVNVGDGKPMEFPIEFFLDYARMPQRWNKDHLDEFTKLWAARDFGSEHADEIAEAMETYSKYNGRRKPELIDPGTFSLANYHEADRVEGEWRALAQRVDELAMELPENERAAYFELIQYPVDACANLTGMYITAARNAADAQAGNPRANREADEVRTLFAKDAALSDAYNTLLDGKWNHMMDQTHIGYTSWRDPPVNVMPAVSWIQVPKEGSLGVRAEDATPVGKSQVTLGTIDSVSDATRTLTLFDRGLTPVRYKIVTGASWLAPSETEGTVGRAEQRVALHVDWSKLPAGADSADGVITVTSDEGKPMQYTLHAQRLPITRETAKGFVESDGYVAMEAADTSARTADGASLDAMHWTELPDYGETKSAMTVFPVTATGKPDSAASLQYDMYLYDTGDMQLQLTVAPTQNFVPGRGLRFAVSVDDGPRTVVDALEHNTKEDWAKAVTDGVRRVTVPLTIAAPGYHTLKIWAVDPALVVERLVVSHGALRPSYLGPPESFHPKNVGAIKE</sequence>
<dbReference type="Gene3D" id="1.20.58.2150">
    <property type="match status" value="1"/>
</dbReference>
<dbReference type="InterPro" id="IPR041437">
    <property type="entry name" value="GH115_C"/>
</dbReference>